<evidence type="ECO:0000256" key="9">
    <source>
        <dbReference type="PIRSR" id="PIRSR001492-2"/>
    </source>
</evidence>
<protein>
    <recommendedName>
        <fullName evidence="7">2,3-bisphosphoglycerate-independent phosphoglycerate mutase</fullName>
        <shortName evidence="7">BPG-independent PGAM</shortName>
        <shortName evidence="7">Phosphoglyceromutase</shortName>
        <shortName evidence="7">iPGM</shortName>
        <ecNumber evidence="7">5.4.2.12</ecNumber>
    </recommendedName>
</protein>
<feature type="domain" description="Metalloenzyme" evidence="11">
    <location>
        <begin position="8"/>
        <end position="503"/>
    </location>
</feature>
<feature type="binding site" evidence="7 9">
    <location>
        <begin position="258"/>
        <end position="261"/>
    </location>
    <ligand>
        <name>substrate</name>
    </ligand>
</feature>
<dbReference type="PIRSF" id="PIRSF001492">
    <property type="entry name" value="IPGAM"/>
    <property type="match status" value="1"/>
</dbReference>
<dbReference type="GO" id="GO:0005829">
    <property type="term" value="C:cytosol"/>
    <property type="evidence" value="ECO:0007669"/>
    <property type="project" value="TreeGrafter"/>
</dbReference>
<dbReference type="Gene3D" id="3.40.720.10">
    <property type="entry name" value="Alkaline Phosphatase, subunit A"/>
    <property type="match status" value="1"/>
</dbReference>
<comment type="similarity">
    <text evidence="2 7">Belongs to the BPG-independent phosphoglycerate mutase family.</text>
</comment>
<evidence type="ECO:0000256" key="1">
    <source>
        <dbReference type="ARBA" id="ARBA00004798"/>
    </source>
</evidence>
<feature type="binding site" evidence="7 10">
    <location>
        <position position="440"/>
    </location>
    <ligand>
        <name>Mn(2+)</name>
        <dbReference type="ChEBI" id="CHEBI:29035"/>
        <label>2</label>
    </ligand>
</feature>
<dbReference type="GO" id="GO:0004619">
    <property type="term" value="F:phosphoglycerate mutase activity"/>
    <property type="evidence" value="ECO:0007669"/>
    <property type="project" value="UniProtKB-UniRule"/>
</dbReference>
<proteinExistence type="inferred from homology"/>
<feature type="binding site" evidence="7 9">
    <location>
        <position position="331"/>
    </location>
    <ligand>
        <name>substrate</name>
    </ligand>
</feature>
<keyword evidence="6 7" id="KW-0413">Isomerase</keyword>
<dbReference type="EC" id="5.4.2.12" evidence="7"/>
<feature type="binding site" evidence="7 10">
    <location>
        <position position="439"/>
    </location>
    <ligand>
        <name>Mn(2+)</name>
        <dbReference type="ChEBI" id="CHEBI:29035"/>
        <label>2</label>
    </ligand>
</feature>
<dbReference type="EMBL" id="KX284725">
    <property type="protein sequence ID" value="AOM67522.1"/>
    <property type="molecule type" value="Genomic_DNA"/>
</dbReference>
<feature type="domain" description="BPG-independent PGAM N-terminal" evidence="12">
    <location>
        <begin position="85"/>
        <end position="294"/>
    </location>
</feature>
<dbReference type="PANTHER" id="PTHR31637:SF0">
    <property type="entry name" value="2,3-BISPHOSPHOGLYCERATE-INDEPENDENT PHOSPHOGLYCERATE MUTASE"/>
    <property type="match status" value="1"/>
</dbReference>
<dbReference type="PANTHER" id="PTHR31637">
    <property type="entry name" value="2,3-BISPHOSPHOGLYCERATE-INDEPENDENT PHOSPHOGLYCERATE MUTASE"/>
    <property type="match status" value="1"/>
</dbReference>
<keyword evidence="4 7" id="KW-0324">Glycolysis</keyword>
<keyword evidence="3 7" id="KW-0479">Metal-binding</keyword>
<dbReference type="Pfam" id="PF06415">
    <property type="entry name" value="iPGM_N"/>
    <property type="match status" value="1"/>
</dbReference>
<dbReference type="HAMAP" id="MF_01038">
    <property type="entry name" value="GpmI"/>
    <property type="match status" value="1"/>
</dbReference>
<organism evidence="13">
    <name type="scientific">Kumanoa americana</name>
    <dbReference type="NCBI Taxonomy" id="1196377"/>
    <lineage>
        <taxon>Eukaryota</taxon>
        <taxon>Rhodophyta</taxon>
        <taxon>Florideophyceae</taxon>
        <taxon>Nemaliophycidae</taxon>
        <taxon>Batrachospermales</taxon>
        <taxon>Batrachospermaceae</taxon>
        <taxon>Kumanoa</taxon>
    </lineage>
</organism>
<evidence type="ECO:0000256" key="3">
    <source>
        <dbReference type="ARBA" id="ARBA00022723"/>
    </source>
</evidence>
<dbReference type="Gene3D" id="3.40.1450.10">
    <property type="entry name" value="BPG-independent phosphoglycerate mutase, domain B"/>
    <property type="match status" value="1"/>
</dbReference>
<dbReference type="GO" id="GO:0006096">
    <property type="term" value="P:glycolytic process"/>
    <property type="evidence" value="ECO:0007669"/>
    <property type="project" value="UniProtKB-UniRule"/>
</dbReference>
<feature type="binding site" evidence="7 10">
    <location>
        <position position="398"/>
    </location>
    <ligand>
        <name>Mn(2+)</name>
        <dbReference type="ChEBI" id="CHEBI:29035"/>
        <label>1</label>
    </ligand>
</feature>
<dbReference type="InterPro" id="IPR006124">
    <property type="entry name" value="Metalloenzyme"/>
</dbReference>
<dbReference type="AlphaFoldDB" id="A0A1C9CGN9"/>
<feature type="binding site" evidence="7 9">
    <location>
        <position position="126"/>
    </location>
    <ligand>
        <name>substrate</name>
    </ligand>
</feature>
<evidence type="ECO:0000259" key="11">
    <source>
        <dbReference type="Pfam" id="PF01676"/>
    </source>
</evidence>
<evidence type="ECO:0000259" key="12">
    <source>
        <dbReference type="Pfam" id="PF06415"/>
    </source>
</evidence>
<evidence type="ECO:0000256" key="6">
    <source>
        <dbReference type="ARBA" id="ARBA00023235"/>
    </source>
</evidence>
<dbReference type="SUPFAM" id="SSF53649">
    <property type="entry name" value="Alkaline phosphatase-like"/>
    <property type="match status" value="1"/>
</dbReference>
<evidence type="ECO:0000256" key="5">
    <source>
        <dbReference type="ARBA" id="ARBA00023211"/>
    </source>
</evidence>
<accession>A0A1C9CGN9</accession>
<dbReference type="CDD" id="cd16010">
    <property type="entry name" value="iPGM"/>
    <property type="match status" value="1"/>
</dbReference>
<dbReference type="InterPro" id="IPR036646">
    <property type="entry name" value="PGAM_B_sf"/>
</dbReference>
<evidence type="ECO:0000256" key="8">
    <source>
        <dbReference type="PIRSR" id="PIRSR001492-1"/>
    </source>
</evidence>
<feature type="binding site" evidence="7 9">
    <location>
        <begin position="156"/>
        <end position="157"/>
    </location>
    <ligand>
        <name>substrate</name>
    </ligand>
</feature>
<dbReference type="RefSeq" id="YP_009297788.1">
    <property type="nucleotide sequence ID" value="NC_031178.1"/>
</dbReference>
<feature type="binding site" evidence="7 9">
    <location>
        <position position="194"/>
    </location>
    <ligand>
        <name>substrate</name>
    </ligand>
</feature>
<keyword evidence="13" id="KW-0934">Plastid</keyword>
<feature type="binding site" evidence="7 10">
    <location>
        <position position="402"/>
    </location>
    <ligand>
        <name>Mn(2+)</name>
        <dbReference type="ChEBI" id="CHEBI:29035"/>
        <label>1</label>
    </ligand>
</feature>
<dbReference type="InterPro" id="IPR011258">
    <property type="entry name" value="BPG-indep_PGM_N"/>
</dbReference>
<dbReference type="GeneID" id="29056803"/>
<feature type="binding site" evidence="7 9">
    <location>
        <position position="188"/>
    </location>
    <ligand>
        <name>substrate</name>
    </ligand>
</feature>
<keyword evidence="5 7" id="KW-0464">Manganese</keyword>
<sequence length="536" mass="60161">MKKQAVNPIVLAILDGWGHSNEIQGNAIQLAQTPTINSLLKTYPNILLNASGLHVGLPEEQPGNSEVGHTTIGGGRVLPQDLARISMSIKNGSFNKNELLNNACKQAKKNNSKIHLIGLCSDGGVHSHIKHLIALLDLIKEHKILNICIHFIADGRDTKPNCASIFIQEIQNYLRVIPIAQICTISGRYYAMDRDCRWQRTEAFYKILTQDEPSIGVDPLELIDGLYNNDISDEFIVPTRLKKGKIDEKDCIIFFNFRPDRSRQILQAFAKENFKGFPCVKFTNLNTITFTNYDSTLNIPVVFKALEKTNFLGEILSKNYLKQLRIAETEKYAHVTYFFNGGIEEPFPGEDRELIPSPRVTTYDKSPEMSAVQITKRVIQAIETNIYSFIVVNFANPDMIGHTGNLEATIKAIEIVDTCIMDLYESINKANGTFIITADHGNAEYMIDKNNIPCKSHTTNLVPFILIEGEKQKILGHGGKVILKETGCLADIAPTILSILQIKQPNEMSGTTLITQPNYELRERLNLYEGYKHSKK</sequence>
<feature type="active site" description="Phosphoserine intermediate" evidence="7 8">
    <location>
        <position position="65"/>
    </location>
</feature>
<dbReference type="GO" id="GO:0030145">
    <property type="term" value="F:manganese ion binding"/>
    <property type="evidence" value="ECO:0007669"/>
    <property type="project" value="UniProtKB-UniRule"/>
</dbReference>
<evidence type="ECO:0000313" key="13">
    <source>
        <dbReference type="EMBL" id="AOM67522.1"/>
    </source>
</evidence>
<evidence type="ECO:0000256" key="2">
    <source>
        <dbReference type="ARBA" id="ARBA00008819"/>
    </source>
</evidence>
<dbReference type="NCBIfam" id="TIGR01307">
    <property type="entry name" value="pgm_bpd_ind"/>
    <property type="match status" value="1"/>
</dbReference>
<feature type="binding site" evidence="7 10">
    <location>
        <position position="15"/>
    </location>
    <ligand>
        <name>Mn(2+)</name>
        <dbReference type="ChEBI" id="CHEBI:29035"/>
        <label>2</label>
    </ligand>
</feature>
<dbReference type="UniPathway" id="UPA00109">
    <property type="reaction ID" value="UER00186"/>
</dbReference>
<evidence type="ECO:0000256" key="4">
    <source>
        <dbReference type="ARBA" id="ARBA00023152"/>
    </source>
</evidence>
<evidence type="ECO:0000256" key="10">
    <source>
        <dbReference type="PIRSR" id="PIRSR001492-3"/>
    </source>
</evidence>
<feature type="binding site" evidence="7 10">
    <location>
        <position position="457"/>
    </location>
    <ligand>
        <name>Mn(2+)</name>
        <dbReference type="ChEBI" id="CHEBI:29035"/>
        <label>1</label>
    </ligand>
</feature>
<comment type="pathway">
    <text evidence="1 7">Carbohydrate degradation; glycolysis; pyruvate from D-glyceraldehyde 3-phosphate: step 3/5.</text>
</comment>
<gene>
    <name evidence="13" type="primary">pgmA</name>
    <name evidence="7" type="synonym">gpmI</name>
    <name evidence="13" type="ORF">Kuma_088</name>
</gene>
<comment type="catalytic activity">
    <reaction evidence="7">
        <text>(2R)-2-phosphoglycerate = (2R)-3-phosphoglycerate</text>
        <dbReference type="Rhea" id="RHEA:15901"/>
        <dbReference type="ChEBI" id="CHEBI:58272"/>
        <dbReference type="ChEBI" id="CHEBI:58289"/>
        <dbReference type="EC" id="5.4.2.12"/>
    </reaction>
</comment>
<dbReference type="InterPro" id="IPR017850">
    <property type="entry name" value="Alkaline_phosphatase_core_sf"/>
</dbReference>
<dbReference type="Pfam" id="PF01676">
    <property type="entry name" value="Metalloenzyme"/>
    <property type="match status" value="1"/>
</dbReference>
<reference evidence="13" key="1">
    <citation type="journal article" date="2018" name="PLoS ONE">
        <title>Plastid genome analysis of three Nemaliophycidae red algal species suggests environmental adaptation for iron limited habitats.</title>
        <authorList>
            <person name="Cho C.H."/>
            <person name="Choi J.W."/>
            <person name="Lam D.W."/>
            <person name="Kim K.M."/>
            <person name="Yoon H.S."/>
        </authorList>
    </citation>
    <scope>NUCLEOTIDE SEQUENCE</scope>
</reference>
<dbReference type="GO" id="GO:0006007">
    <property type="term" value="P:glucose catabolic process"/>
    <property type="evidence" value="ECO:0007669"/>
    <property type="project" value="InterPro"/>
</dbReference>
<feature type="binding site" evidence="7 10">
    <location>
        <position position="65"/>
    </location>
    <ligand>
        <name>Mn(2+)</name>
        <dbReference type="ChEBI" id="CHEBI:29035"/>
        <label>2</label>
    </ligand>
</feature>
<comment type="cofactor">
    <cofactor evidence="7">
        <name>Mn(2+)</name>
        <dbReference type="ChEBI" id="CHEBI:29035"/>
    </cofactor>
    <text evidence="7">Binds 2 manganese ions per subunit.</text>
</comment>
<name>A0A1C9CGN9_9FLOR</name>
<comment type="function">
    <text evidence="7">Catalyzes the interconversion of 2-phosphoglycerate and 3-phosphoglycerate.</text>
</comment>
<geneLocation type="plastid" evidence="13"/>
<dbReference type="FunFam" id="3.40.1450.10:FF:000002">
    <property type="entry name" value="2,3-bisphosphoglycerate-independent phosphoglycerate mutase"/>
    <property type="match status" value="1"/>
</dbReference>
<dbReference type="InterPro" id="IPR005995">
    <property type="entry name" value="Pgm_bpd_ind"/>
</dbReference>
<evidence type="ECO:0000256" key="7">
    <source>
        <dbReference type="HAMAP-Rule" id="MF_01038"/>
    </source>
</evidence>
<dbReference type="SUPFAM" id="SSF64158">
    <property type="entry name" value="2,3-Bisphosphoglycerate-independent phosphoglycerate mutase, substrate-binding domain"/>
    <property type="match status" value="1"/>
</dbReference>